<evidence type="ECO:0000256" key="24">
    <source>
        <dbReference type="ARBA" id="ARBA00023303"/>
    </source>
</evidence>
<dbReference type="CDD" id="cd03289">
    <property type="entry name" value="ABCC_CFTR2"/>
    <property type="match status" value="1"/>
</dbReference>
<evidence type="ECO:0000256" key="14">
    <source>
        <dbReference type="ARBA" id="ARBA00022753"/>
    </source>
</evidence>
<keyword evidence="16 32" id="KW-0067">ATP-binding</keyword>
<evidence type="ECO:0000256" key="4">
    <source>
        <dbReference type="ARBA" id="ARBA00004520"/>
    </source>
</evidence>
<dbReference type="PRINTS" id="PR01851">
    <property type="entry name" value="CYSFIBREGLTR"/>
</dbReference>
<dbReference type="InterPro" id="IPR047082">
    <property type="entry name" value="CFTR1_ATP-bd_dom1"/>
</dbReference>
<dbReference type="FunFam" id="1.20.1560.10:FF:000019">
    <property type="entry name" value="Cystic fibrosis transmembrane conductance regulator"/>
    <property type="match status" value="1"/>
</dbReference>
<feature type="domain" description="ABC transporter" evidence="34">
    <location>
        <begin position="367"/>
        <end position="590"/>
    </location>
</feature>
<accession>A0A8C0HHV8</accession>
<dbReference type="InterPro" id="IPR027417">
    <property type="entry name" value="P-loop_NTPase"/>
</dbReference>
<comment type="similarity">
    <text evidence="5 32">Belongs to the ABC transporter superfamily. ABCC family. CFTR transporter (TC 3.A.1.202) subfamily.</text>
</comment>
<comment type="catalytic activity">
    <reaction evidence="25">
        <text>chloride(in) = chloride(out)</text>
        <dbReference type="Rhea" id="RHEA:29823"/>
        <dbReference type="ChEBI" id="CHEBI:17996"/>
    </reaction>
</comment>
<keyword evidence="10 32" id="KW-0597">Phosphoprotein</keyword>
<feature type="region of interest" description="Disordered" evidence="33">
    <location>
        <begin position="1399"/>
        <end position="1429"/>
    </location>
</feature>
<keyword evidence="18 32" id="KW-0406">Ion transport</keyword>
<feature type="transmembrane region" description="Helical" evidence="32">
    <location>
        <begin position="39"/>
        <end position="58"/>
    </location>
</feature>
<keyword evidence="20 32" id="KW-0869">Chloride channel</keyword>
<keyword evidence="17 32" id="KW-1133">Transmembrane helix</keyword>
<feature type="compositionally biased region" description="Basic residues" evidence="33">
    <location>
        <begin position="1399"/>
        <end position="1411"/>
    </location>
</feature>
<dbReference type="InterPro" id="IPR009147">
    <property type="entry name" value="CFTR/ABCC7"/>
</dbReference>
<sequence length="1429" mass="161674">SDIYQIPSADSADNLSEKLEREWDRELATSKKKPKLINALRRCFFWKFMFYGIMLYLGEVTKSVQPLLLGRIIASYDPDNSDERSIAYYLGIGLCLLFLVRTLLIHPAIFGLHHIGMQMRIAMFSLIYKKILKLSSRVLDKISTGQLVSLLSNNLNKFDEGLALAHFVWIAPLQVALLMGLLWDMLEASAFSGLAFLIVLAFFQNKKDEVPSKIFVRCKLWNPILIIHICFFNRTELKLTRKAAYVRYFNSSAFFFSGFFVVFLAVLPYAVIKGIILRKIFTTISFCIVLRMTVTRQFPGSVQTWYDSIGAINKIQDFLLKKEYKAPEYNLTTTGVELDNVTAFWDEGIGELFVKANQENNNSKAPSTDNSLFFSNFPLHASPVLQDINFKIEKGQLLAVSGSTGAGKTSLLMLIMGELEPSQGKIKHSGRISFSPQVSWIMPGTIKENIIFGVSYDEYRYKSVIKACQLEEDISKFPDKDYTVLGEGGIILSGGQRARISLARAVYKDADLYLLDSPFGHLDIFTEKEIFESCVCKLMANKTRILVTSKLEHLKIADKILILHEGSCYFYGTFSELQGQRPDFSSELMGFDSFDQFSAERRDSILTETLRRFSIEGEGTGSRNEIKKQSFKQTSDFNDKRKNSIIINPLNASRKFSVVQKNGMQVNGIEDGHNDPPERRLSLVPDLEQGDVGLLRSNMLNTDHMLQGRRRQSVLSLMTGTSVNYGPNFSKKGSTTFRKMSMVPQTNLSSDIDIYTRRLSRDSVLDITDEINEEDLKECFTDDAESMGTVTTWNTYFRYITIHKNLIFVLILCVTVFLVEVRKSTLDVMLLQMMTALKANATQSENSTSEKPPVIVTDTSTYYIIYIYVGVADTLLAMGIFRGLPLVHTLITVSKTLHQKMVHAVLHAPMSTFNSWKAGGMLNRFSKDTAVLDDLLPLTVFDFIQLILIVIGAITVVSILQPYIFLASVPVIAAFIVLRAYFLHTSQQLKQLESEARSPIFTHLVTSLKGLWTLRAFGRQPYFETLFHKALNLHTANWFLYLSTLRWFQMRIEIIFVVFFVAVAFISIITTGDGPGRVGIILTLAMNIMGTLQWAVNSSIDVDSLMRSVGRIFKFIDMPTEETKNMKPQKNNQLSDALVIENRHVKEEKNWPSGGQMTVKDLTAKYGEGGAAVLENMSFSISSGQRVGLLGRTGSGKSTLLFAFLRLLDTEGDIQIDGVSWNTVSVQQWRKAFGVIPQKVFIFSGTFRMNLDPYGQWNDEEIWKVAEEVGLKSVIEQFPGQLDFILVDGGCVLSHGHKQLMCLARSVLSKAKILLLDEPSAHLDPVTSQVIRKTLKHAFANCTVILSEHRLEAMLECQRFLVIEDNKLRQYESIQKLLNEKSSFRQAISHADRLKILPVHHRNSSKRKSRPKITALQEETEEEVQETRL</sequence>
<dbReference type="GO" id="GO:0005789">
    <property type="term" value="C:endoplasmic reticulum membrane"/>
    <property type="evidence" value="ECO:0007669"/>
    <property type="project" value="UniProtKB-SubCell"/>
</dbReference>
<keyword evidence="19 32" id="KW-0472">Membrane</keyword>
<evidence type="ECO:0000256" key="16">
    <source>
        <dbReference type="ARBA" id="ARBA00022840"/>
    </source>
</evidence>
<evidence type="ECO:0000256" key="22">
    <source>
        <dbReference type="ARBA" id="ARBA00023214"/>
    </source>
</evidence>
<dbReference type="InterPro" id="IPR017871">
    <property type="entry name" value="ABC_transporter-like_CS"/>
</dbReference>
<dbReference type="InterPro" id="IPR036640">
    <property type="entry name" value="ABC1_TM_sf"/>
</dbReference>
<evidence type="ECO:0000256" key="21">
    <source>
        <dbReference type="ARBA" id="ARBA00023180"/>
    </source>
</evidence>
<dbReference type="GO" id="GO:0005260">
    <property type="term" value="F:intracellularly ATP-gated chloride channel activity"/>
    <property type="evidence" value="ECO:0007669"/>
    <property type="project" value="UniProtKB-EC"/>
</dbReference>
<dbReference type="NCBIfam" id="TIGR01271">
    <property type="entry name" value="CFTR_protein"/>
    <property type="match status" value="1"/>
</dbReference>
<evidence type="ECO:0000256" key="20">
    <source>
        <dbReference type="ARBA" id="ARBA00023173"/>
    </source>
</evidence>
<evidence type="ECO:0000313" key="37">
    <source>
        <dbReference type="Proteomes" id="UP000694555"/>
    </source>
</evidence>
<dbReference type="Ensembl" id="ENSBJAT00000007380.1">
    <property type="protein sequence ID" value="ENSBJAP00000007170.1"/>
    <property type="gene ID" value="ENSBJAG00000005076.1"/>
</dbReference>
<organism evidence="36 37">
    <name type="scientific">Buteo japonicus</name>
    <dbReference type="NCBI Taxonomy" id="224669"/>
    <lineage>
        <taxon>Eukaryota</taxon>
        <taxon>Metazoa</taxon>
        <taxon>Chordata</taxon>
        <taxon>Craniata</taxon>
        <taxon>Vertebrata</taxon>
        <taxon>Euteleostomi</taxon>
        <taxon>Archelosauria</taxon>
        <taxon>Archosauria</taxon>
        <taxon>Dinosauria</taxon>
        <taxon>Saurischia</taxon>
        <taxon>Theropoda</taxon>
        <taxon>Coelurosauria</taxon>
        <taxon>Aves</taxon>
        <taxon>Neognathae</taxon>
        <taxon>Neoaves</taxon>
        <taxon>Telluraves</taxon>
        <taxon>Accipitrimorphae</taxon>
        <taxon>Accipitriformes</taxon>
        <taxon>Accipitridae</taxon>
        <taxon>Accipitrinae</taxon>
        <taxon>Buteo</taxon>
    </lineage>
</organism>
<dbReference type="Pfam" id="PF00005">
    <property type="entry name" value="ABC_tran"/>
    <property type="match status" value="2"/>
</dbReference>
<evidence type="ECO:0000256" key="27">
    <source>
        <dbReference type="ARBA" id="ARBA00031358"/>
    </source>
</evidence>
<dbReference type="GO" id="GO:0016887">
    <property type="term" value="F:ATP hydrolysis activity"/>
    <property type="evidence" value="ECO:0007669"/>
    <property type="project" value="InterPro"/>
</dbReference>
<evidence type="ECO:0000256" key="33">
    <source>
        <dbReference type="SAM" id="MobiDB-lite"/>
    </source>
</evidence>
<keyword evidence="9" id="KW-1003">Cell membrane</keyword>
<evidence type="ECO:0000256" key="1">
    <source>
        <dbReference type="ARBA" id="ARBA00004195"/>
    </source>
</evidence>
<dbReference type="GO" id="GO:0034707">
    <property type="term" value="C:chloride channel complex"/>
    <property type="evidence" value="ECO:0007669"/>
    <property type="project" value="UniProtKB-UniRule"/>
</dbReference>
<evidence type="ECO:0000256" key="12">
    <source>
        <dbReference type="ARBA" id="ARBA00022737"/>
    </source>
</evidence>
<dbReference type="PANTHER" id="PTHR24223:SF19">
    <property type="entry name" value="CYSTIC FIBROSIS TRANSMEMBRANE CONDUCTANCE REGULATOR"/>
    <property type="match status" value="1"/>
</dbReference>
<dbReference type="InterPro" id="IPR025837">
    <property type="entry name" value="CFTR_reg_dom"/>
</dbReference>
<keyword evidence="21" id="KW-0325">Glycoprotein</keyword>
<evidence type="ECO:0000256" key="11">
    <source>
        <dbReference type="ARBA" id="ARBA00022692"/>
    </source>
</evidence>
<dbReference type="GO" id="GO:0015701">
    <property type="term" value="P:bicarbonate transport"/>
    <property type="evidence" value="ECO:0007669"/>
    <property type="project" value="UniProtKB-ARBA"/>
</dbReference>
<comment type="subcellular location">
    <subcellularLocation>
        <location evidence="2">Apical cell membrane</location>
        <topology evidence="2">Multi-pass membrane protein</topology>
    </subcellularLocation>
    <subcellularLocation>
        <location evidence="32">Cell membrane</location>
        <topology evidence="32">Multi-pass membrane protein</topology>
    </subcellularLocation>
    <subcellularLocation>
        <location evidence="4">Early endosome membrane</location>
        <topology evidence="4">Multi-pass membrane protein</topology>
    </subcellularLocation>
    <subcellularLocation>
        <location evidence="3">Endoplasmic reticulum membrane</location>
        <topology evidence="3">Multi-pass membrane protein</topology>
    </subcellularLocation>
    <subcellularLocation>
        <location evidence="1">Recycling endosome membrane</location>
        <topology evidence="1">Multi-pass membrane protein</topology>
    </subcellularLocation>
</comment>
<evidence type="ECO:0000256" key="6">
    <source>
        <dbReference type="ARBA" id="ARBA00012195"/>
    </source>
</evidence>
<evidence type="ECO:0000256" key="10">
    <source>
        <dbReference type="ARBA" id="ARBA00022553"/>
    </source>
</evidence>
<dbReference type="SMART" id="SM00382">
    <property type="entry name" value="AAA"/>
    <property type="match status" value="2"/>
</dbReference>
<feature type="transmembrane region" description="Helical" evidence="32">
    <location>
        <begin position="185"/>
        <end position="203"/>
    </location>
</feature>
<dbReference type="PROSITE" id="PS50893">
    <property type="entry name" value="ABC_TRANSPORTER_2"/>
    <property type="match status" value="2"/>
</dbReference>
<dbReference type="PROSITE" id="PS50929">
    <property type="entry name" value="ABC_TM1F"/>
    <property type="match status" value="2"/>
</dbReference>
<evidence type="ECO:0000256" key="29">
    <source>
        <dbReference type="ARBA" id="ARBA00034073"/>
    </source>
</evidence>
<feature type="transmembrane region" description="Helical" evidence="32">
    <location>
        <begin position="862"/>
        <end position="881"/>
    </location>
</feature>
<evidence type="ECO:0000256" key="32">
    <source>
        <dbReference type="RuleBase" id="RU362037"/>
    </source>
</evidence>
<dbReference type="EC" id="5.6.1.6" evidence="6 32"/>
<evidence type="ECO:0000313" key="36">
    <source>
        <dbReference type="Ensembl" id="ENSBJAP00000007170.1"/>
    </source>
</evidence>
<evidence type="ECO:0000256" key="13">
    <source>
        <dbReference type="ARBA" id="ARBA00022741"/>
    </source>
</evidence>
<protein>
    <recommendedName>
        <fullName evidence="7 32">Cystic fibrosis transmembrane conductance regulator</fullName>
        <ecNumber evidence="6 32">5.6.1.6</ecNumber>
    </recommendedName>
    <alternativeName>
        <fullName evidence="26 32">ATP-binding cassette sub-family C member 7</fullName>
    </alternativeName>
    <alternativeName>
        <fullName evidence="27 32">Channel conductance-controlling ATPase</fullName>
    </alternativeName>
    <alternativeName>
        <fullName evidence="28 32">cAMP-dependent chloride channel</fullName>
    </alternativeName>
</protein>
<feature type="domain" description="ABC transmembrane type-1" evidence="35">
    <location>
        <begin position="64"/>
        <end position="183"/>
    </location>
</feature>
<dbReference type="Gene3D" id="3.40.50.300">
    <property type="entry name" value="P-loop containing nucleotide triphosphate hydrolases"/>
    <property type="match status" value="2"/>
</dbReference>
<keyword evidence="13 32" id="KW-0547">Nucleotide-binding</keyword>
<dbReference type="FunFam" id="1.20.1560.10:FF:000017">
    <property type="entry name" value="Cystic fibrosis transmembrane conductance regulator"/>
    <property type="match status" value="1"/>
</dbReference>
<feature type="transmembrane region" description="Helical" evidence="32">
    <location>
        <begin position="161"/>
        <end position="179"/>
    </location>
</feature>
<keyword evidence="22 32" id="KW-0868">Chloride</keyword>
<dbReference type="GO" id="GO:0016324">
    <property type="term" value="C:apical plasma membrane"/>
    <property type="evidence" value="ECO:0007669"/>
    <property type="project" value="UniProtKB-SubCell"/>
</dbReference>
<dbReference type="GO" id="GO:0005524">
    <property type="term" value="F:ATP binding"/>
    <property type="evidence" value="ECO:0007669"/>
    <property type="project" value="UniProtKB-KW"/>
</dbReference>
<comment type="catalytic activity">
    <reaction evidence="29 32">
        <text>ATP + H2O + closed Cl(-) channel = ADP + phosphate + open Cl(-) channel.</text>
        <dbReference type="EC" id="5.6.1.6"/>
    </reaction>
</comment>
<dbReference type="Gene3D" id="1.20.1560.10">
    <property type="entry name" value="ABC transporter type 1, transmembrane domain"/>
    <property type="match status" value="2"/>
</dbReference>
<name>A0A8C0HHV8_9AVES</name>
<reference evidence="36" key="1">
    <citation type="submission" date="2025-08" db="UniProtKB">
        <authorList>
            <consortium name="Ensembl"/>
        </authorList>
    </citation>
    <scope>IDENTIFICATION</scope>
</reference>
<proteinExistence type="inferred from homology"/>
<dbReference type="Pfam" id="PF14396">
    <property type="entry name" value="CFTR_R"/>
    <property type="match status" value="1"/>
</dbReference>
<evidence type="ECO:0000256" key="17">
    <source>
        <dbReference type="ARBA" id="ARBA00022989"/>
    </source>
</evidence>
<dbReference type="InterPro" id="IPR011527">
    <property type="entry name" value="ABC1_TM_dom"/>
</dbReference>
<feature type="transmembrane region" description="Helical" evidence="32">
    <location>
        <begin position="963"/>
        <end position="982"/>
    </location>
</feature>
<feature type="compositionally biased region" description="Acidic residues" evidence="33">
    <location>
        <begin position="1418"/>
        <end position="1429"/>
    </location>
</feature>
<evidence type="ECO:0000256" key="3">
    <source>
        <dbReference type="ARBA" id="ARBA00004477"/>
    </source>
</evidence>
<dbReference type="GO" id="GO:0031901">
    <property type="term" value="C:early endosome membrane"/>
    <property type="evidence" value="ECO:0007669"/>
    <property type="project" value="UniProtKB-SubCell"/>
</dbReference>
<dbReference type="PANTHER" id="PTHR24223">
    <property type="entry name" value="ATP-BINDING CASSETTE SUB-FAMILY C"/>
    <property type="match status" value="1"/>
</dbReference>
<evidence type="ECO:0000256" key="7">
    <source>
        <dbReference type="ARBA" id="ARBA00016668"/>
    </source>
</evidence>
<keyword evidence="12" id="KW-0677">Repeat</keyword>
<keyword evidence="23" id="KW-0413">Isomerase</keyword>
<evidence type="ECO:0000256" key="18">
    <source>
        <dbReference type="ARBA" id="ARBA00023065"/>
    </source>
</evidence>
<feature type="transmembrane region" description="Helical" evidence="32">
    <location>
        <begin position="1054"/>
        <end position="1072"/>
    </location>
</feature>
<evidence type="ECO:0000256" key="28">
    <source>
        <dbReference type="ARBA" id="ARBA00033163"/>
    </source>
</evidence>
<dbReference type="SUPFAM" id="SSF52540">
    <property type="entry name" value="P-loop containing nucleoside triphosphate hydrolases"/>
    <property type="match status" value="2"/>
</dbReference>
<dbReference type="SUPFAM" id="SSF90123">
    <property type="entry name" value="ABC transporter transmembrane region"/>
    <property type="match status" value="2"/>
</dbReference>
<feature type="domain" description="ABC transmembrane type-1" evidence="35">
    <location>
        <begin position="864"/>
        <end position="1104"/>
    </location>
</feature>
<feature type="transmembrane region" description="Helical" evidence="32">
    <location>
        <begin position="935"/>
        <end position="957"/>
    </location>
</feature>
<evidence type="ECO:0000256" key="19">
    <source>
        <dbReference type="ARBA" id="ARBA00023136"/>
    </source>
</evidence>
<reference evidence="36" key="2">
    <citation type="submission" date="2025-09" db="UniProtKB">
        <authorList>
            <consortium name="Ensembl"/>
        </authorList>
    </citation>
    <scope>IDENTIFICATION</scope>
</reference>
<keyword evidence="8 32" id="KW-0813">Transport</keyword>
<feature type="transmembrane region" description="Helical" evidence="32">
    <location>
        <begin position="86"/>
        <end position="110"/>
    </location>
</feature>
<dbReference type="Pfam" id="PF00664">
    <property type="entry name" value="ABC_membrane"/>
    <property type="match status" value="2"/>
</dbReference>
<evidence type="ECO:0000256" key="26">
    <source>
        <dbReference type="ARBA" id="ARBA00029720"/>
    </source>
</evidence>
<feature type="transmembrane region" description="Helical" evidence="32">
    <location>
        <begin position="1078"/>
        <end position="1096"/>
    </location>
</feature>
<evidence type="ECO:0000256" key="23">
    <source>
        <dbReference type="ARBA" id="ARBA00023235"/>
    </source>
</evidence>
<dbReference type="GO" id="GO:0055038">
    <property type="term" value="C:recycling endosome membrane"/>
    <property type="evidence" value="ECO:0007669"/>
    <property type="project" value="UniProtKB-SubCell"/>
</dbReference>
<dbReference type="InterPro" id="IPR050173">
    <property type="entry name" value="ABC_transporter_C-like"/>
</dbReference>
<keyword evidence="14" id="KW-0967">Endosome</keyword>
<feature type="transmembrane region" description="Helical" evidence="32">
    <location>
        <begin position="254"/>
        <end position="272"/>
    </location>
</feature>
<comment type="catalytic activity">
    <reaction evidence="31">
        <text>ATP + H2O = ADP + phosphate + H(+)</text>
        <dbReference type="Rhea" id="RHEA:13065"/>
        <dbReference type="ChEBI" id="CHEBI:15377"/>
        <dbReference type="ChEBI" id="CHEBI:15378"/>
        <dbReference type="ChEBI" id="CHEBI:30616"/>
        <dbReference type="ChEBI" id="CHEBI:43474"/>
        <dbReference type="ChEBI" id="CHEBI:456216"/>
    </reaction>
    <physiologicalReaction direction="left-to-right" evidence="31">
        <dbReference type="Rhea" id="RHEA:13066"/>
    </physiologicalReaction>
</comment>
<evidence type="ECO:0000256" key="5">
    <source>
        <dbReference type="ARBA" id="ARBA00009118"/>
    </source>
</evidence>
<evidence type="ECO:0000256" key="31">
    <source>
        <dbReference type="ARBA" id="ARBA00048778"/>
    </source>
</evidence>
<evidence type="ECO:0000256" key="25">
    <source>
        <dbReference type="ARBA" id="ARBA00024167"/>
    </source>
</evidence>
<evidence type="ECO:0000256" key="8">
    <source>
        <dbReference type="ARBA" id="ARBA00022448"/>
    </source>
</evidence>
<evidence type="ECO:0000259" key="34">
    <source>
        <dbReference type="PROSITE" id="PS50893"/>
    </source>
</evidence>
<dbReference type="GO" id="GO:0005829">
    <property type="term" value="C:cytosol"/>
    <property type="evidence" value="ECO:0007669"/>
    <property type="project" value="TreeGrafter"/>
</dbReference>
<comment type="function">
    <text evidence="32">Epithelial ion channel that plays an important role in the regulation of epithelial ion and water transport and fluid homeostasis. Mediates the transport of chloride ions across the cell membrane. Possesses an intrinsic ATPase activity and utilizes ATP to gate its channel; the passive flow of anions through the channel is gated by cycles of ATP binding and hydrolysis by the ATP-binding domains. The ion channel is also permeable to HCO(3)(-); selectivity depends on the extracellular chloride concentration. Exerts its function also by modulating the activity of other ion channels and transporters. Contributes to the regulation of the pH and the ion content of the epithelial fluid layer.</text>
</comment>
<dbReference type="CDD" id="cd03291">
    <property type="entry name" value="ABCC_CFTR1"/>
    <property type="match status" value="1"/>
</dbReference>
<evidence type="ECO:0000256" key="2">
    <source>
        <dbReference type="ARBA" id="ARBA00004424"/>
    </source>
</evidence>
<keyword evidence="11 32" id="KW-0812">Transmembrane</keyword>
<dbReference type="GO" id="GO:0140359">
    <property type="term" value="F:ABC-type transporter activity"/>
    <property type="evidence" value="ECO:0007669"/>
    <property type="project" value="InterPro"/>
</dbReference>
<dbReference type="Proteomes" id="UP000694555">
    <property type="component" value="Unplaced"/>
</dbReference>
<keyword evidence="24 32" id="KW-0407">Ion channel</keyword>
<dbReference type="PROSITE" id="PS00211">
    <property type="entry name" value="ABC_TRANSPORTER_1"/>
    <property type="match status" value="1"/>
</dbReference>
<dbReference type="InterPro" id="IPR003439">
    <property type="entry name" value="ABC_transporter-like_ATP-bd"/>
</dbReference>
<comment type="catalytic activity">
    <reaction evidence="30">
        <text>hydrogencarbonate(in) = hydrogencarbonate(out)</text>
        <dbReference type="Rhea" id="RHEA:28695"/>
        <dbReference type="ChEBI" id="CHEBI:17544"/>
    </reaction>
</comment>
<evidence type="ECO:0000256" key="15">
    <source>
        <dbReference type="ARBA" id="ARBA00022824"/>
    </source>
</evidence>
<evidence type="ECO:0000259" key="35">
    <source>
        <dbReference type="PROSITE" id="PS50929"/>
    </source>
</evidence>
<evidence type="ECO:0000256" key="9">
    <source>
        <dbReference type="ARBA" id="ARBA00022475"/>
    </source>
</evidence>
<keyword evidence="37" id="KW-1185">Reference proteome</keyword>
<feature type="domain" description="ABC transporter" evidence="34">
    <location>
        <begin position="1157"/>
        <end position="1390"/>
    </location>
</feature>
<dbReference type="FunFam" id="3.40.50.300:FF:000581">
    <property type="entry name" value="Cystic fibrosis transmembrane conductance regulator"/>
    <property type="match status" value="1"/>
</dbReference>
<evidence type="ECO:0000256" key="30">
    <source>
        <dbReference type="ARBA" id="ARBA00044653"/>
    </source>
</evidence>
<feature type="transmembrane region" description="Helical" evidence="32">
    <location>
        <begin position="805"/>
        <end position="821"/>
    </location>
</feature>
<keyword evidence="15" id="KW-0256">Endoplasmic reticulum</keyword>
<dbReference type="InterPro" id="IPR003593">
    <property type="entry name" value="AAA+_ATPase"/>
</dbReference>
<dbReference type="FunFam" id="3.40.50.300:FF:000591">
    <property type="entry name" value="Cystic fibrosis transmembrane conductance regulator"/>
    <property type="match status" value="1"/>
</dbReference>